<dbReference type="SUPFAM" id="SSF52058">
    <property type="entry name" value="L domain-like"/>
    <property type="match status" value="1"/>
</dbReference>
<keyword evidence="2" id="KW-0677">Repeat</keyword>
<feature type="domain" description="Disease resistance R13L4/SHOC-2-like LRR" evidence="7">
    <location>
        <begin position="553"/>
        <end position="696"/>
    </location>
</feature>
<name>A0A6P6WWR1_COFAR</name>
<feature type="region of interest" description="Disordered" evidence="5">
    <location>
        <begin position="191"/>
        <end position="301"/>
    </location>
</feature>
<accession>A0A6P6WWR1</accession>
<feature type="compositionally biased region" description="Basic and acidic residues" evidence="5">
    <location>
        <begin position="209"/>
        <end position="225"/>
    </location>
</feature>
<gene>
    <name evidence="9 10 11" type="primary">LOC113736864</name>
</gene>
<dbReference type="RefSeq" id="XP_027119840.2">
    <property type="nucleotide sequence ID" value="XM_027264039.2"/>
</dbReference>
<feature type="region of interest" description="Disordered" evidence="5">
    <location>
        <begin position="345"/>
        <end position="385"/>
    </location>
</feature>
<evidence type="ECO:0000256" key="4">
    <source>
        <dbReference type="SAM" id="Coils"/>
    </source>
</evidence>
<dbReference type="PANTHER" id="PTHR33463:SF143">
    <property type="entry name" value="NB-ARC DOMAIN-CONTAINING PROTEIN"/>
    <property type="match status" value="1"/>
</dbReference>
<evidence type="ECO:0000259" key="7">
    <source>
        <dbReference type="Pfam" id="PF23598"/>
    </source>
</evidence>
<dbReference type="InterPro" id="IPR055414">
    <property type="entry name" value="LRR_R13L4/SHOC2-like"/>
</dbReference>
<evidence type="ECO:0000313" key="8">
    <source>
        <dbReference type="Proteomes" id="UP001652660"/>
    </source>
</evidence>
<dbReference type="Proteomes" id="UP001652660">
    <property type="component" value="Chromosome 3e"/>
</dbReference>
<dbReference type="InterPro" id="IPR003591">
    <property type="entry name" value="Leu-rich_rpt_typical-subtyp"/>
</dbReference>
<feature type="compositionally biased region" description="Polar residues" evidence="5">
    <location>
        <begin position="351"/>
        <end position="360"/>
    </location>
</feature>
<protein>
    <submittedName>
        <fullName evidence="9 10">Uncharacterized protein</fullName>
    </submittedName>
</protein>
<dbReference type="AlphaFoldDB" id="A0A6P6WWR1"/>
<feature type="compositionally biased region" description="Basic and acidic residues" evidence="5">
    <location>
        <begin position="135"/>
        <end position="160"/>
    </location>
</feature>
<dbReference type="PANTHER" id="PTHR33463">
    <property type="entry name" value="NB-ARC DOMAIN-CONTAINING PROTEIN-RELATED"/>
    <property type="match status" value="1"/>
</dbReference>
<evidence type="ECO:0000259" key="6">
    <source>
        <dbReference type="Pfam" id="PF23247"/>
    </source>
</evidence>
<feature type="domain" description="Disease resistance protein At4g27190-like leucine-rich repeats" evidence="6">
    <location>
        <begin position="831"/>
        <end position="951"/>
    </location>
</feature>
<dbReference type="RefSeq" id="XP_027119839.2">
    <property type="nucleotide sequence ID" value="XM_027264038.2"/>
</dbReference>
<keyword evidence="3" id="KW-0611">Plant defense</keyword>
<dbReference type="InterPro" id="IPR032675">
    <property type="entry name" value="LRR_dom_sf"/>
</dbReference>
<dbReference type="RefSeq" id="XP_071939600.1">
    <property type="nucleotide sequence ID" value="XM_072083499.1"/>
</dbReference>
<evidence type="ECO:0000313" key="9">
    <source>
        <dbReference type="RefSeq" id="XP_027119839.2"/>
    </source>
</evidence>
<dbReference type="Pfam" id="PF23247">
    <property type="entry name" value="LRR_RPS2"/>
    <property type="match status" value="1"/>
</dbReference>
<evidence type="ECO:0000256" key="2">
    <source>
        <dbReference type="ARBA" id="ARBA00022737"/>
    </source>
</evidence>
<evidence type="ECO:0000256" key="3">
    <source>
        <dbReference type="ARBA" id="ARBA00022821"/>
    </source>
</evidence>
<dbReference type="GeneID" id="113736864"/>
<dbReference type="Pfam" id="PF23598">
    <property type="entry name" value="LRR_14"/>
    <property type="match status" value="1"/>
</dbReference>
<dbReference type="SMART" id="SM00369">
    <property type="entry name" value="LRR_TYP"/>
    <property type="match status" value="2"/>
</dbReference>
<dbReference type="OrthoDB" id="1938824at2759"/>
<dbReference type="Gene3D" id="3.80.10.10">
    <property type="entry name" value="Ribonuclease Inhibitor"/>
    <property type="match status" value="2"/>
</dbReference>
<evidence type="ECO:0000313" key="10">
    <source>
        <dbReference type="RefSeq" id="XP_027119840.2"/>
    </source>
</evidence>
<feature type="coiled-coil region" evidence="4">
    <location>
        <begin position="25"/>
        <end position="52"/>
    </location>
</feature>
<organism evidence="8 10">
    <name type="scientific">Coffea arabica</name>
    <name type="common">Arabian coffee</name>
    <dbReference type="NCBI Taxonomy" id="13443"/>
    <lineage>
        <taxon>Eukaryota</taxon>
        <taxon>Viridiplantae</taxon>
        <taxon>Streptophyta</taxon>
        <taxon>Embryophyta</taxon>
        <taxon>Tracheophyta</taxon>
        <taxon>Spermatophyta</taxon>
        <taxon>Magnoliopsida</taxon>
        <taxon>eudicotyledons</taxon>
        <taxon>Gunneridae</taxon>
        <taxon>Pentapetalae</taxon>
        <taxon>asterids</taxon>
        <taxon>lamiids</taxon>
        <taxon>Gentianales</taxon>
        <taxon>Rubiaceae</taxon>
        <taxon>Ixoroideae</taxon>
        <taxon>Gardenieae complex</taxon>
        <taxon>Bertiereae - Coffeeae clade</taxon>
        <taxon>Coffeeae</taxon>
        <taxon>Coffea</taxon>
    </lineage>
</organism>
<sequence length="972" mass="110680">MALVDKSGGIWPSKLEMWRLKKRMLRQIEVANDQLSDDINQVEDAIDKALERNKISTALFIGVQEAKEFQTHARDALGKKKKTGSRHLNYTELLEKLLVLYSQIQQLKEFDRKDEQHFYAQGQYVKRTEFSWPTRKDTRKSSKDEKVQRMKSGKKLEDSAKGWQEFSQETLIQSQKTKKLEEIYPKDDVNKIGQSSVRDSSMELIPRPQESKEKDISLESKDQQHVGENVVKSDSAKSSTSQDEVEHQDETEMFPPPTDLSAAPSEEKVGQKKLQVYEAKGDHEAGSMKLSPSIQEEHGAAQFPGLSKPVLQLEDEVVSAAYPSTQMEPKATTPEVERILQLEQVDGGSGSSQSNDTPGTAFNIRGDISSGAESGNKPPILSTDPETTTLVSISVEGELSQFMDISLEIPRGTSLSKWQNLSNGFLRWDFLSGKENYRILARDKTVELELDRGKSSDTDYSSPEPLESFNLANSTLPKHLVFRNEGDKMKKPPNEDQWKQAGVMDLTDTFPSLPKKLYSLPQKLYSPNLVLLFLQRNPSLRPIPELLFSAMPSLRVVDLSDNRFRSLPSSIFGLHKLQVLILRDCSFIYMFPPEIKGLEHIEVLDLLGTELEKAPDELGQLTNLRHLQISFYGTDDGRESDHLPNVLLSSETVSKLQHLEALTIVVHPEDLRWVKNAEAIMQDIGNLEHLSYLHFYFTKVEIMERFIRSPAWKIIGSNKFKFVVGQDVKRIVDRVSGDVEHKFNEQDRCLRFVNGKEVPEAVENVLSYVTAFYLDHHSAVCSLSEFGITNSRQLSFCVVRECPNIEFIISEIIDEPAYPSLEYLGLHYLWKLESICKDQPHKGSFRALKSLTVATCPTLEYIFSGSLAQCFCNLEELIVEDCESLKEIIERSDEMDNDDFSALPRLRKIKLYYLPQLFRLLYEGERSLEDPLPSRDCQLESVTLHSCPKLDRSLLKQPLVKELIEEDYKLAT</sequence>
<evidence type="ECO:0000256" key="5">
    <source>
        <dbReference type="SAM" id="MobiDB-lite"/>
    </source>
</evidence>
<dbReference type="InterPro" id="IPR050905">
    <property type="entry name" value="Plant_NBS-LRR"/>
</dbReference>
<feature type="region of interest" description="Disordered" evidence="5">
    <location>
        <begin position="135"/>
        <end position="161"/>
    </location>
</feature>
<reference evidence="9 10" key="2">
    <citation type="submission" date="2025-05" db="UniProtKB">
        <authorList>
            <consortium name="RefSeq"/>
        </authorList>
    </citation>
    <scope>IDENTIFICATION</scope>
    <source>
        <tissue evidence="9 10">Leaves</tissue>
    </source>
</reference>
<keyword evidence="4" id="KW-0175">Coiled coil</keyword>
<reference evidence="8" key="1">
    <citation type="journal article" date="2025" name="Foods">
        <title>Unveiling the Microbial Signatures of Arabica Coffee Cherries: Insights into Ripeness Specific Diversity, Functional Traits, and Implications for Quality and Safety.</title>
        <authorList>
            <consortium name="RefSeq"/>
            <person name="Tenea G.N."/>
            <person name="Cifuentes V."/>
            <person name="Reyes P."/>
            <person name="Cevallos-Vallejos M."/>
        </authorList>
    </citation>
    <scope>NUCLEOTIDE SEQUENCE [LARGE SCALE GENOMIC DNA]</scope>
</reference>
<keyword evidence="8" id="KW-1185">Reference proteome</keyword>
<dbReference type="InterPro" id="IPR057135">
    <property type="entry name" value="At4g27190-like_LRR"/>
</dbReference>
<evidence type="ECO:0000313" key="11">
    <source>
        <dbReference type="RefSeq" id="XP_071939600.1"/>
    </source>
</evidence>
<keyword evidence="1" id="KW-0433">Leucine-rich repeat</keyword>
<evidence type="ECO:0000256" key="1">
    <source>
        <dbReference type="ARBA" id="ARBA00022614"/>
    </source>
</evidence>
<proteinExistence type="predicted"/>